<dbReference type="OrthoDB" id="1377490at2"/>
<protein>
    <submittedName>
        <fullName evidence="2">Uncharacterized protein</fullName>
    </submittedName>
</protein>
<organism evidence="2 3">
    <name type="scientific">Flavobacterium terrae</name>
    <dbReference type="NCBI Taxonomy" id="415425"/>
    <lineage>
        <taxon>Bacteria</taxon>
        <taxon>Pseudomonadati</taxon>
        <taxon>Bacteroidota</taxon>
        <taxon>Flavobacteriia</taxon>
        <taxon>Flavobacteriales</taxon>
        <taxon>Flavobacteriaceae</taxon>
        <taxon>Flavobacterium</taxon>
    </lineage>
</organism>
<name>A0A1M6AEF5_9FLAO</name>
<evidence type="ECO:0000256" key="1">
    <source>
        <dbReference type="SAM" id="Phobius"/>
    </source>
</evidence>
<keyword evidence="1" id="KW-0472">Membrane</keyword>
<evidence type="ECO:0000313" key="3">
    <source>
        <dbReference type="Proteomes" id="UP000184488"/>
    </source>
</evidence>
<sequence length="81" mass="8095">MKKSNNINKLNFNKTAVVELNDSHLNEINGGTGGFCATISAVSGQALSLVGSAIASAVVSAAASIVAVSVSVAVYTAVKEN</sequence>
<proteinExistence type="predicted"/>
<keyword evidence="3" id="KW-1185">Reference proteome</keyword>
<dbReference type="Proteomes" id="UP000184488">
    <property type="component" value="Unassembled WGS sequence"/>
</dbReference>
<evidence type="ECO:0000313" key="2">
    <source>
        <dbReference type="EMBL" id="SHI34792.1"/>
    </source>
</evidence>
<accession>A0A1M6AEF5</accession>
<keyword evidence="1" id="KW-0812">Transmembrane</keyword>
<feature type="transmembrane region" description="Helical" evidence="1">
    <location>
        <begin position="53"/>
        <end position="78"/>
    </location>
</feature>
<gene>
    <name evidence="2" type="ORF">SAMN05444363_0169</name>
</gene>
<reference evidence="3" key="1">
    <citation type="submission" date="2016-11" db="EMBL/GenBank/DDBJ databases">
        <authorList>
            <person name="Varghese N."/>
            <person name="Submissions S."/>
        </authorList>
    </citation>
    <scope>NUCLEOTIDE SEQUENCE [LARGE SCALE GENOMIC DNA]</scope>
    <source>
        <strain evidence="3">DSM 18829</strain>
    </source>
</reference>
<dbReference type="STRING" id="415425.SAMN05444363_0169"/>
<dbReference type="RefSeq" id="WP_073307668.1">
    <property type="nucleotide sequence ID" value="NZ_FQZI01000001.1"/>
</dbReference>
<dbReference type="AlphaFoldDB" id="A0A1M6AEF5"/>
<dbReference type="InterPro" id="IPR058238">
    <property type="entry name" value="Lant_leader_dom"/>
</dbReference>
<keyword evidence="1" id="KW-1133">Transmembrane helix</keyword>
<dbReference type="EMBL" id="FQZI01000001">
    <property type="protein sequence ID" value="SHI34792.1"/>
    <property type="molecule type" value="Genomic_DNA"/>
</dbReference>
<dbReference type="NCBIfam" id="NF038153">
    <property type="entry name" value="lant_leader_L1a"/>
    <property type="match status" value="1"/>
</dbReference>